<dbReference type="AlphaFoldDB" id="A0A7J6WP73"/>
<dbReference type="Gene3D" id="3.30.230.10">
    <property type="match status" value="1"/>
</dbReference>
<comment type="caution">
    <text evidence="5">The sequence shown here is derived from an EMBL/GenBank/DDBJ whole genome shotgun (WGS) entry which is preliminary data.</text>
</comment>
<dbReference type="EMBL" id="JABWDY010012877">
    <property type="protein sequence ID" value="KAF5198753.1"/>
    <property type="molecule type" value="Genomic_DNA"/>
</dbReference>
<dbReference type="GO" id="GO:0004252">
    <property type="term" value="F:serine-type endopeptidase activity"/>
    <property type="evidence" value="ECO:0007669"/>
    <property type="project" value="UniProtKB-UniRule"/>
</dbReference>
<dbReference type="InterPro" id="IPR014721">
    <property type="entry name" value="Ribsml_uS5_D2-typ_fold_subgr"/>
</dbReference>
<dbReference type="GO" id="GO:0007005">
    <property type="term" value="P:mitochondrion organization"/>
    <property type="evidence" value="ECO:0007669"/>
    <property type="project" value="TreeGrafter"/>
</dbReference>
<reference evidence="5 6" key="1">
    <citation type="submission" date="2020-06" db="EMBL/GenBank/DDBJ databases">
        <title>Transcriptomic and genomic resources for Thalictrum thalictroides and T. hernandezii: Facilitating candidate gene discovery in an emerging model plant lineage.</title>
        <authorList>
            <person name="Arias T."/>
            <person name="Riano-Pachon D.M."/>
            <person name="Di Stilio V.S."/>
        </authorList>
    </citation>
    <scope>NUCLEOTIDE SEQUENCE [LARGE SCALE GENOMIC DNA]</scope>
    <source>
        <strain evidence="6">cv. WT478/WT964</strain>
        <tissue evidence="5">Leaves</tissue>
    </source>
</reference>
<organism evidence="5 6">
    <name type="scientific">Thalictrum thalictroides</name>
    <name type="common">Rue-anemone</name>
    <name type="synonym">Anemone thalictroides</name>
    <dbReference type="NCBI Taxonomy" id="46969"/>
    <lineage>
        <taxon>Eukaryota</taxon>
        <taxon>Viridiplantae</taxon>
        <taxon>Streptophyta</taxon>
        <taxon>Embryophyta</taxon>
        <taxon>Tracheophyta</taxon>
        <taxon>Spermatophyta</taxon>
        <taxon>Magnoliopsida</taxon>
        <taxon>Ranunculales</taxon>
        <taxon>Ranunculaceae</taxon>
        <taxon>Thalictroideae</taxon>
        <taxon>Thalictrum</taxon>
    </lineage>
</organism>
<dbReference type="InterPro" id="IPR008268">
    <property type="entry name" value="Peptidase_S16_AS"/>
</dbReference>
<dbReference type="GO" id="GO:0051131">
    <property type="term" value="P:chaperone-mediated protein complex assembly"/>
    <property type="evidence" value="ECO:0007669"/>
    <property type="project" value="TreeGrafter"/>
</dbReference>
<dbReference type="SUPFAM" id="SSF54211">
    <property type="entry name" value="Ribosomal protein S5 domain 2-like"/>
    <property type="match status" value="1"/>
</dbReference>
<feature type="domain" description="Lon proteolytic" evidence="4">
    <location>
        <begin position="1"/>
        <end position="102"/>
    </location>
</feature>
<dbReference type="Pfam" id="PF05362">
    <property type="entry name" value="Lon_C"/>
    <property type="match status" value="1"/>
</dbReference>
<keyword evidence="3 5" id="KW-0645">Protease</keyword>
<proteinExistence type="inferred from homology"/>
<dbReference type="PANTHER" id="PTHR43718">
    <property type="entry name" value="LON PROTEASE"/>
    <property type="match status" value="1"/>
</dbReference>
<keyword evidence="6" id="KW-1185">Reference proteome</keyword>
<evidence type="ECO:0000313" key="5">
    <source>
        <dbReference type="EMBL" id="KAF5198753.1"/>
    </source>
</evidence>
<evidence type="ECO:0000256" key="2">
    <source>
        <dbReference type="ARBA" id="ARBA00022825"/>
    </source>
</evidence>
<dbReference type="GO" id="GO:0004176">
    <property type="term" value="F:ATP-dependent peptidase activity"/>
    <property type="evidence" value="ECO:0007669"/>
    <property type="project" value="UniProtKB-UniRule"/>
</dbReference>
<gene>
    <name evidence="5" type="ORF">FRX31_011660</name>
</gene>
<evidence type="ECO:0000256" key="1">
    <source>
        <dbReference type="ARBA" id="ARBA00022801"/>
    </source>
</evidence>
<dbReference type="OrthoDB" id="2411602at2759"/>
<dbReference type="PROSITE" id="PS01046">
    <property type="entry name" value="LON_SER"/>
    <property type="match status" value="1"/>
</dbReference>
<dbReference type="GO" id="GO:0005524">
    <property type="term" value="F:ATP binding"/>
    <property type="evidence" value="ECO:0007669"/>
    <property type="project" value="InterPro"/>
</dbReference>
<dbReference type="PROSITE" id="PS51786">
    <property type="entry name" value="LON_PROTEOLYTIC"/>
    <property type="match status" value="1"/>
</dbReference>
<dbReference type="GO" id="GO:0003697">
    <property type="term" value="F:single-stranded DNA binding"/>
    <property type="evidence" value="ECO:0007669"/>
    <property type="project" value="TreeGrafter"/>
</dbReference>
<feature type="active site" evidence="3">
    <location>
        <position position="8"/>
    </location>
</feature>
<dbReference type="PANTHER" id="PTHR43718:SF2">
    <property type="entry name" value="LON PROTEASE HOMOLOG, MITOCHONDRIAL"/>
    <property type="match status" value="1"/>
</dbReference>
<feature type="active site" evidence="3">
    <location>
        <position position="51"/>
    </location>
</feature>
<comment type="similarity">
    <text evidence="3">Belongs to the peptidase S16 family.</text>
</comment>
<protein>
    <submittedName>
        <fullName evidence="5">Lon protease</fullName>
    </submittedName>
</protein>
<accession>A0A7J6WP73</accession>
<dbReference type="GO" id="GO:0006515">
    <property type="term" value="P:protein quality control for misfolded or incompletely synthesized proteins"/>
    <property type="evidence" value="ECO:0007669"/>
    <property type="project" value="TreeGrafter"/>
</dbReference>
<evidence type="ECO:0000313" key="6">
    <source>
        <dbReference type="Proteomes" id="UP000554482"/>
    </source>
</evidence>
<dbReference type="InterPro" id="IPR008269">
    <property type="entry name" value="Lon_proteolytic"/>
</dbReference>
<keyword evidence="2 3" id="KW-0720">Serine protease</keyword>
<dbReference type="InterPro" id="IPR020568">
    <property type="entry name" value="Ribosomal_Su5_D2-typ_SF"/>
</dbReference>
<sequence length="103" mass="11229">MTPKDGPSAGCTMITSMLSLAMRKPVRKDLAMTGEVTLTGKILPIGGVKEKTIAARRSGVKTIIFPAANRRDFDELASNVKEGLDVHFVDDYSQIYDVAFSEH</sequence>
<evidence type="ECO:0000259" key="4">
    <source>
        <dbReference type="PROSITE" id="PS51786"/>
    </source>
</evidence>
<name>A0A7J6WP73_THATH</name>
<dbReference type="PRINTS" id="PR00830">
    <property type="entry name" value="ENDOLAPTASE"/>
</dbReference>
<evidence type="ECO:0000256" key="3">
    <source>
        <dbReference type="PROSITE-ProRule" id="PRU01122"/>
    </source>
</evidence>
<dbReference type="GO" id="GO:0005759">
    <property type="term" value="C:mitochondrial matrix"/>
    <property type="evidence" value="ECO:0007669"/>
    <property type="project" value="TreeGrafter"/>
</dbReference>
<keyword evidence="1 3" id="KW-0378">Hydrolase</keyword>
<dbReference type="InterPro" id="IPR027065">
    <property type="entry name" value="Lon_Prtase"/>
</dbReference>
<dbReference type="Proteomes" id="UP000554482">
    <property type="component" value="Unassembled WGS sequence"/>
</dbReference>